<organism evidence="2 3">
    <name type="scientific">Marinobacter nauticus (strain ATCC 700491 / DSM 11845 / VT8)</name>
    <name type="common">Marinobacter aquaeolei</name>
    <dbReference type="NCBI Taxonomy" id="351348"/>
    <lineage>
        <taxon>Bacteria</taxon>
        <taxon>Pseudomonadati</taxon>
        <taxon>Pseudomonadota</taxon>
        <taxon>Gammaproteobacteria</taxon>
        <taxon>Pseudomonadales</taxon>
        <taxon>Marinobacteraceae</taxon>
        <taxon>Marinobacter</taxon>
    </lineage>
</organism>
<dbReference type="STRING" id="351348.Maqu_2642"/>
<dbReference type="KEGG" id="maq:Maqu_2642"/>
<reference evidence="3" key="1">
    <citation type="journal article" date="2011" name="Appl. Environ. Microbiol.">
        <title>Genomic potential of Marinobacter aquaeolei, a biogeochemical 'opportunitroph'.</title>
        <authorList>
            <person name="Singer E."/>
            <person name="Webb E.A."/>
            <person name="Nelson W.C."/>
            <person name="Heidelberg J.F."/>
            <person name="Ivanova N."/>
            <person name="Pati A."/>
            <person name="Edwards K.J."/>
        </authorList>
    </citation>
    <scope>NUCLEOTIDE SEQUENCE [LARGE SCALE GENOMIC DNA]</scope>
    <source>
        <strain evidence="3">ATCC 700491 / DSM 11845 / VT8</strain>
    </source>
</reference>
<keyword evidence="1" id="KW-1133">Transmembrane helix</keyword>
<evidence type="ECO:0000256" key="1">
    <source>
        <dbReference type="SAM" id="Phobius"/>
    </source>
</evidence>
<evidence type="ECO:0000313" key="2">
    <source>
        <dbReference type="EMBL" id="ABM19717.1"/>
    </source>
</evidence>
<accession>A1U3Z8</accession>
<keyword evidence="1" id="KW-0812">Transmembrane</keyword>
<evidence type="ECO:0008006" key="4">
    <source>
        <dbReference type="Google" id="ProtNLM"/>
    </source>
</evidence>
<name>A1U3Z8_MARN8</name>
<dbReference type="EMBL" id="CP000514">
    <property type="protein sequence ID" value="ABM19717.1"/>
    <property type="molecule type" value="Genomic_DNA"/>
</dbReference>
<keyword evidence="1" id="KW-0472">Membrane</keyword>
<gene>
    <name evidence="2" type="ordered locus">Maqu_2642</name>
</gene>
<sequence>MTGPIIRRFSRSSYRWTDRGCEPLGVLPGIPGGACVLPRESLLFARIDLASVPPRQRLDALKLELEQKSPFDELEGWVVWQEALACVWYWPRQIEAAAQASLKDAAGRRQFLAEPALWPRLGPGSYRWVSDGERGLYLLQYCHPEKGLYEKRFARPVSSDEAVAWLRRHGATGAAAESPRSEGVPAFSAPMGQSLQPQPSSLEHRVFPVSAALLAFFAVAYGVAIIRADYQAQNTVRQASQLEQQIDGVVDLRQRAGALRTELLALQAYDSVPQVQVAARIADMLDVKGGRLVRWAYRDGRLELSWEPEGELPDATRLITVLEESGVFSEVQAQTRGDSLVELSLQVEQNLNVANEVSGDE</sequence>
<dbReference type="AlphaFoldDB" id="A1U3Z8"/>
<proteinExistence type="predicted"/>
<protein>
    <recommendedName>
        <fullName evidence="4">Fimbrial assembly protein</fullName>
    </recommendedName>
</protein>
<dbReference type="Proteomes" id="UP000000998">
    <property type="component" value="Chromosome"/>
</dbReference>
<dbReference type="HOGENOM" id="CLU_766827_0_0_6"/>
<feature type="transmembrane region" description="Helical" evidence="1">
    <location>
        <begin position="206"/>
        <end position="228"/>
    </location>
</feature>
<evidence type="ECO:0000313" key="3">
    <source>
        <dbReference type="Proteomes" id="UP000000998"/>
    </source>
</evidence>